<organism evidence="1 2">
    <name type="scientific">Erwinia rhapontici</name>
    <name type="common">Pectobacterium rhapontici</name>
    <dbReference type="NCBI Taxonomy" id="55212"/>
    <lineage>
        <taxon>Bacteria</taxon>
        <taxon>Pseudomonadati</taxon>
        <taxon>Pseudomonadota</taxon>
        <taxon>Gammaproteobacteria</taxon>
        <taxon>Enterobacterales</taxon>
        <taxon>Erwiniaceae</taxon>
        <taxon>Erwinia</taxon>
    </lineage>
</organism>
<dbReference type="Proteomes" id="UP000677515">
    <property type="component" value="Chromosome"/>
</dbReference>
<keyword evidence="2" id="KW-1185">Reference proteome</keyword>
<evidence type="ECO:0000313" key="1">
    <source>
        <dbReference type="EMBL" id="BCQ35587.1"/>
    </source>
</evidence>
<reference evidence="1 2" key="1">
    <citation type="submission" date="2021-01" db="EMBL/GenBank/DDBJ databases">
        <title>Complete genome sequence of Erwinia rhapontici MAFF 311153.</title>
        <authorList>
            <person name="Morohoshi T."/>
            <person name="Someya N."/>
        </authorList>
    </citation>
    <scope>NUCLEOTIDE SEQUENCE [LARGE SCALE GENOMIC DNA]</scope>
    <source>
        <strain evidence="1 2">MAFF 311153</strain>
    </source>
</reference>
<sequence>MGNCFCIAMTPVQLAAVMENESVMKKQRYNNKPYYIATAYPVL</sequence>
<protein>
    <submittedName>
        <fullName evidence="1">Uncharacterized protein</fullName>
    </submittedName>
</protein>
<gene>
    <name evidence="1" type="ORF">ERHA53_29300</name>
</gene>
<evidence type="ECO:0000313" key="2">
    <source>
        <dbReference type="Proteomes" id="UP000677515"/>
    </source>
</evidence>
<accession>A0ABN6DR51</accession>
<name>A0ABN6DR51_ERWRD</name>
<dbReference type="EMBL" id="AP024329">
    <property type="protein sequence ID" value="BCQ35587.1"/>
    <property type="molecule type" value="Genomic_DNA"/>
</dbReference>
<proteinExistence type="predicted"/>